<dbReference type="InterPro" id="IPR004391">
    <property type="entry name" value="Glu_race"/>
</dbReference>
<dbReference type="NCBIfam" id="TIGR00067">
    <property type="entry name" value="glut_race"/>
    <property type="match status" value="1"/>
</dbReference>
<dbReference type="InterPro" id="IPR001920">
    <property type="entry name" value="Asp/Glu_race"/>
</dbReference>
<proteinExistence type="inferred from homology"/>
<keyword evidence="9" id="KW-1185">Reference proteome</keyword>
<dbReference type="HAMAP" id="MF_00258">
    <property type="entry name" value="Glu_racemase"/>
    <property type="match status" value="1"/>
</dbReference>
<dbReference type="GO" id="GO:0008881">
    <property type="term" value="F:glutamate racemase activity"/>
    <property type="evidence" value="ECO:0007669"/>
    <property type="project" value="UniProtKB-EC"/>
</dbReference>
<dbReference type="Gene3D" id="3.40.50.1860">
    <property type="match status" value="2"/>
</dbReference>
<evidence type="ECO:0000256" key="7">
    <source>
        <dbReference type="HAMAP-Rule" id="MF_00258"/>
    </source>
</evidence>
<feature type="binding site" evidence="7">
    <location>
        <begin position="12"/>
        <end position="13"/>
    </location>
    <ligand>
        <name>substrate</name>
    </ligand>
</feature>
<dbReference type="PANTHER" id="PTHR21198">
    <property type="entry name" value="GLUTAMATE RACEMASE"/>
    <property type="match status" value="1"/>
</dbReference>
<name>A0ABV9QC72_9BURK</name>
<dbReference type="Pfam" id="PF01177">
    <property type="entry name" value="Asp_Glu_race"/>
    <property type="match status" value="1"/>
</dbReference>
<gene>
    <name evidence="7 8" type="primary">murI</name>
    <name evidence="8" type="ORF">ACFO6X_07585</name>
</gene>
<organism evidence="8 9">
    <name type="scientific">Giesbergeria sinuosa</name>
    <dbReference type="NCBI Taxonomy" id="80883"/>
    <lineage>
        <taxon>Bacteria</taxon>
        <taxon>Pseudomonadati</taxon>
        <taxon>Pseudomonadota</taxon>
        <taxon>Betaproteobacteria</taxon>
        <taxon>Burkholderiales</taxon>
        <taxon>Comamonadaceae</taxon>
        <taxon>Giesbergeria</taxon>
    </lineage>
</organism>
<feature type="binding site" evidence="7">
    <location>
        <begin position="77"/>
        <end position="78"/>
    </location>
    <ligand>
        <name>substrate</name>
    </ligand>
</feature>
<feature type="binding site" evidence="7">
    <location>
        <begin position="201"/>
        <end position="202"/>
    </location>
    <ligand>
        <name>substrate</name>
    </ligand>
</feature>
<accession>A0ABV9QC72</accession>
<evidence type="ECO:0000256" key="5">
    <source>
        <dbReference type="ARBA" id="ARBA00023235"/>
    </source>
</evidence>
<reference evidence="9" key="1">
    <citation type="journal article" date="2019" name="Int. J. Syst. Evol. Microbiol.">
        <title>The Global Catalogue of Microorganisms (GCM) 10K type strain sequencing project: providing services to taxonomists for standard genome sequencing and annotation.</title>
        <authorList>
            <consortium name="The Broad Institute Genomics Platform"/>
            <consortium name="The Broad Institute Genome Sequencing Center for Infectious Disease"/>
            <person name="Wu L."/>
            <person name="Ma J."/>
        </authorList>
    </citation>
    <scope>NUCLEOTIDE SEQUENCE [LARGE SCALE GENOMIC DNA]</scope>
    <source>
        <strain evidence="9">CCUG 49452</strain>
    </source>
</reference>
<evidence type="ECO:0000256" key="1">
    <source>
        <dbReference type="ARBA" id="ARBA00001602"/>
    </source>
</evidence>
<keyword evidence="3 7" id="KW-0133">Cell shape</keyword>
<feature type="active site" description="Proton donor/acceptor" evidence="7">
    <location>
        <position position="200"/>
    </location>
</feature>
<feature type="active site" description="Proton donor/acceptor" evidence="7">
    <location>
        <position position="76"/>
    </location>
</feature>
<protein>
    <recommendedName>
        <fullName evidence="2 7">Glutamate racemase</fullName>
        <ecNumber evidence="2 7">5.1.1.3</ecNumber>
    </recommendedName>
</protein>
<comment type="caution">
    <text evidence="8">The sequence shown here is derived from an EMBL/GenBank/DDBJ whole genome shotgun (WGS) entry which is preliminary data.</text>
</comment>
<comment type="similarity">
    <text evidence="7">Belongs to the aspartate/glutamate racemases family.</text>
</comment>
<dbReference type="Proteomes" id="UP001596001">
    <property type="component" value="Unassembled WGS sequence"/>
</dbReference>
<dbReference type="InterPro" id="IPR018187">
    <property type="entry name" value="Asp/Glu_racemase_AS_1"/>
</dbReference>
<evidence type="ECO:0000256" key="3">
    <source>
        <dbReference type="ARBA" id="ARBA00022960"/>
    </source>
</evidence>
<keyword evidence="5 7" id="KW-0413">Isomerase</keyword>
<evidence type="ECO:0000313" key="9">
    <source>
        <dbReference type="Proteomes" id="UP001596001"/>
    </source>
</evidence>
<dbReference type="EC" id="5.1.1.3" evidence="2 7"/>
<dbReference type="EMBL" id="JBHSHJ010000004">
    <property type="protein sequence ID" value="MFC4788839.1"/>
    <property type="molecule type" value="Genomic_DNA"/>
</dbReference>
<keyword evidence="6 7" id="KW-0961">Cell wall biogenesis/degradation</keyword>
<dbReference type="SUPFAM" id="SSF53681">
    <property type="entry name" value="Aspartate/glutamate racemase"/>
    <property type="match status" value="2"/>
</dbReference>
<comment type="pathway">
    <text evidence="7">Cell wall biogenesis; peptidoglycan biosynthesis.</text>
</comment>
<sequence length="288" mass="30778">MPLPSSPIGVFDSGVGGLSVLQALRAELPHERFVYLADSAYAPYGERGNAFVTARSRAIADYLCQQHQIKALVVACNTATAAAIDELRMQYPDLPLVGLEPALKPAVAQSQTKRIGVIGTRGTLGSTRFGKLLASLQGQADFVLQACDGLAHAIECSTLHTVSENNPGHTATRALCARYTQALGNFGHRPGEIDSLVLGCTHYLFAQDDFRALLGPEIRLIATGEPVARQTRRLLQAAGTLCDEGTPSASQTPVQLYTTGTLSALQTAAMRWLQVPATWCQTITLPHN</sequence>
<keyword evidence="4 7" id="KW-0573">Peptidoglycan synthesis</keyword>
<evidence type="ECO:0000256" key="4">
    <source>
        <dbReference type="ARBA" id="ARBA00022984"/>
    </source>
</evidence>
<evidence type="ECO:0000313" key="8">
    <source>
        <dbReference type="EMBL" id="MFC4788839.1"/>
    </source>
</evidence>
<evidence type="ECO:0000256" key="2">
    <source>
        <dbReference type="ARBA" id="ARBA00013090"/>
    </source>
</evidence>
<comment type="function">
    <text evidence="7">Provides the (R)-glutamate required for cell wall biosynthesis.</text>
</comment>
<dbReference type="RefSeq" id="WP_382431634.1">
    <property type="nucleotide sequence ID" value="NZ_JBHSHJ010000004.1"/>
</dbReference>
<comment type="catalytic activity">
    <reaction evidence="1 7">
        <text>L-glutamate = D-glutamate</text>
        <dbReference type="Rhea" id="RHEA:12813"/>
        <dbReference type="ChEBI" id="CHEBI:29985"/>
        <dbReference type="ChEBI" id="CHEBI:29986"/>
        <dbReference type="EC" id="5.1.1.3"/>
    </reaction>
</comment>
<dbReference type="PROSITE" id="PS00923">
    <property type="entry name" value="ASP_GLU_RACEMASE_1"/>
    <property type="match status" value="1"/>
</dbReference>
<dbReference type="PANTHER" id="PTHR21198:SF2">
    <property type="entry name" value="GLUTAMATE RACEMASE"/>
    <property type="match status" value="1"/>
</dbReference>
<evidence type="ECO:0000256" key="6">
    <source>
        <dbReference type="ARBA" id="ARBA00023316"/>
    </source>
</evidence>
<dbReference type="InterPro" id="IPR015942">
    <property type="entry name" value="Asp/Glu/hydantoin_racemase"/>
</dbReference>
<feature type="binding site" evidence="7">
    <location>
        <begin position="44"/>
        <end position="45"/>
    </location>
    <ligand>
        <name>substrate</name>
    </ligand>
</feature>